<dbReference type="EMBL" id="CM046392">
    <property type="protein sequence ID" value="KAI8554726.1"/>
    <property type="molecule type" value="Genomic_DNA"/>
</dbReference>
<gene>
    <name evidence="1" type="ORF">RHMOL_Rhmol05G0120800</name>
</gene>
<dbReference type="Proteomes" id="UP001062846">
    <property type="component" value="Chromosome 5"/>
</dbReference>
<keyword evidence="2" id="KW-1185">Reference proteome</keyword>
<accession>A0ACC0NN93</accession>
<proteinExistence type="predicted"/>
<reference evidence="1" key="1">
    <citation type="submission" date="2022-02" db="EMBL/GenBank/DDBJ databases">
        <title>Plant Genome Project.</title>
        <authorList>
            <person name="Zhang R.-G."/>
        </authorList>
    </citation>
    <scope>NUCLEOTIDE SEQUENCE</scope>
    <source>
        <strain evidence="1">AT1</strain>
    </source>
</reference>
<name>A0ACC0NN93_RHOML</name>
<sequence>MSSQEVFNLKRIFGVRNVDRPGIYLGASMDISSRKGSLFSRTLYRIGMKLAYFLNKVKKVVSRFLWYGYVSLPLILERSGPRLRSVEELAAEKDSTREVPGSGSRRKQRFRQPLEPSSSPLSIQIKLFDQVLRRIPIDSSRNAATPHQLTMKRKMKRVKLWESTR</sequence>
<evidence type="ECO:0000313" key="2">
    <source>
        <dbReference type="Proteomes" id="UP001062846"/>
    </source>
</evidence>
<comment type="caution">
    <text evidence="1">The sequence shown here is derived from an EMBL/GenBank/DDBJ whole genome shotgun (WGS) entry which is preliminary data.</text>
</comment>
<protein>
    <submittedName>
        <fullName evidence="1">Uncharacterized protein</fullName>
    </submittedName>
</protein>
<evidence type="ECO:0000313" key="1">
    <source>
        <dbReference type="EMBL" id="KAI8554726.1"/>
    </source>
</evidence>
<organism evidence="1 2">
    <name type="scientific">Rhododendron molle</name>
    <name type="common">Chinese azalea</name>
    <name type="synonym">Azalea mollis</name>
    <dbReference type="NCBI Taxonomy" id="49168"/>
    <lineage>
        <taxon>Eukaryota</taxon>
        <taxon>Viridiplantae</taxon>
        <taxon>Streptophyta</taxon>
        <taxon>Embryophyta</taxon>
        <taxon>Tracheophyta</taxon>
        <taxon>Spermatophyta</taxon>
        <taxon>Magnoliopsida</taxon>
        <taxon>eudicotyledons</taxon>
        <taxon>Gunneridae</taxon>
        <taxon>Pentapetalae</taxon>
        <taxon>asterids</taxon>
        <taxon>Ericales</taxon>
        <taxon>Ericaceae</taxon>
        <taxon>Ericoideae</taxon>
        <taxon>Rhodoreae</taxon>
        <taxon>Rhododendron</taxon>
    </lineage>
</organism>